<evidence type="ECO:0000313" key="1">
    <source>
        <dbReference type="EMBL" id="PWB01365.1"/>
    </source>
</evidence>
<reference evidence="2" key="1">
    <citation type="submission" date="2018-02" db="EMBL/GenBank/DDBJ databases">
        <authorList>
            <person name="Clavel T."/>
            <person name="Strowig T."/>
        </authorList>
    </citation>
    <scope>NUCLEOTIDE SEQUENCE [LARGE SCALE GENOMIC DNA]</scope>
    <source>
        <strain evidence="2">DSM 103720</strain>
    </source>
</reference>
<proteinExistence type="predicted"/>
<gene>
    <name evidence="1" type="ORF">C5O23_09920</name>
</gene>
<organism evidence="1 2">
    <name type="scientific">Duncaniella muris</name>
    <dbReference type="NCBI Taxonomy" id="2094150"/>
    <lineage>
        <taxon>Bacteria</taxon>
        <taxon>Pseudomonadati</taxon>
        <taxon>Bacteroidota</taxon>
        <taxon>Bacteroidia</taxon>
        <taxon>Bacteroidales</taxon>
        <taxon>Muribaculaceae</taxon>
        <taxon>Duncaniella</taxon>
    </lineage>
</organism>
<protein>
    <submittedName>
        <fullName evidence="1">Uncharacterized protein</fullName>
    </submittedName>
</protein>
<dbReference type="AlphaFoldDB" id="A0A2V1INE9"/>
<comment type="caution">
    <text evidence="1">The sequence shown here is derived from an EMBL/GenBank/DDBJ whole genome shotgun (WGS) entry which is preliminary data.</text>
</comment>
<dbReference type="EMBL" id="PUEC01000022">
    <property type="protein sequence ID" value="PWB01365.1"/>
    <property type="molecule type" value="Genomic_DNA"/>
</dbReference>
<dbReference type="RefSeq" id="WP_107032789.1">
    <property type="nucleotide sequence ID" value="NZ_CAOXIM010000005.1"/>
</dbReference>
<sequence>MLYSLSTQVIADTVHALVALELLSASEPTRTALSPLLDPERRGMLTLMIKNAFAETVLDLMPYVDDADLDGEKPAVSPGEHPADDSADHLMQIVLRVPATPGGERPAGIHGLIRRQLEMTVVSRVIHTALLAAGGASACELAGAYASKLRTALDSLTALLRAPAAPFVRQRFM</sequence>
<name>A0A2V1INE9_9BACT</name>
<dbReference type="Proteomes" id="UP000244905">
    <property type="component" value="Unassembled WGS sequence"/>
</dbReference>
<accession>A0A2V1INE9</accession>
<evidence type="ECO:0000313" key="2">
    <source>
        <dbReference type="Proteomes" id="UP000244905"/>
    </source>
</evidence>
<keyword evidence="2" id="KW-1185">Reference proteome</keyword>
<dbReference type="GeneID" id="82526656"/>